<dbReference type="OrthoDB" id="5290748at2"/>
<evidence type="ECO:0000313" key="12">
    <source>
        <dbReference type="Proteomes" id="UP000186019"/>
    </source>
</evidence>
<protein>
    <recommendedName>
        <fullName evidence="2">Type-4 uracil-DNA glycosylase</fullName>
    </recommendedName>
</protein>
<dbReference type="InterPro" id="IPR005122">
    <property type="entry name" value="Uracil-DNA_glycosylase-like"/>
</dbReference>
<dbReference type="EMBL" id="FTNV01000003">
    <property type="protein sequence ID" value="SIS23121.1"/>
    <property type="molecule type" value="Genomic_DNA"/>
</dbReference>
<keyword evidence="9" id="KW-0234">DNA repair</keyword>
<dbReference type="GO" id="GO:0046872">
    <property type="term" value="F:metal ion binding"/>
    <property type="evidence" value="ECO:0007669"/>
    <property type="project" value="UniProtKB-KW"/>
</dbReference>
<dbReference type="STRING" id="573024.SAMN05216208_2478"/>
<dbReference type="InterPro" id="IPR036895">
    <property type="entry name" value="Uracil-DNA_glycosylase-like_sf"/>
</dbReference>
<accession>A0A1N7HEF0</accession>
<gene>
    <name evidence="11" type="ORF">SAMN05421666_2837</name>
</gene>
<dbReference type="RefSeq" id="WP_076534946.1">
    <property type="nucleotide sequence ID" value="NZ_FOAC01000002.1"/>
</dbReference>
<reference evidence="12" key="1">
    <citation type="submission" date="2017-01" db="EMBL/GenBank/DDBJ databases">
        <authorList>
            <person name="Varghese N."/>
            <person name="Submissions S."/>
        </authorList>
    </citation>
    <scope>NUCLEOTIDE SEQUENCE [LARGE SCALE GENOMIC DNA]</scope>
    <source>
        <strain evidence="12">DSM 29590</strain>
    </source>
</reference>
<keyword evidence="12" id="KW-1185">Reference proteome</keyword>
<evidence type="ECO:0000259" key="10">
    <source>
        <dbReference type="SMART" id="SM00986"/>
    </source>
</evidence>
<evidence type="ECO:0000256" key="5">
    <source>
        <dbReference type="ARBA" id="ARBA00022763"/>
    </source>
</evidence>
<evidence type="ECO:0000256" key="1">
    <source>
        <dbReference type="ARBA" id="ARBA00006521"/>
    </source>
</evidence>
<name>A0A1N7HEF0_9RHOB</name>
<dbReference type="AlphaFoldDB" id="A0A1N7HEF0"/>
<dbReference type="SUPFAM" id="SSF52141">
    <property type="entry name" value="Uracil-DNA glycosylase-like"/>
    <property type="match status" value="1"/>
</dbReference>
<dbReference type="Proteomes" id="UP000186019">
    <property type="component" value="Unassembled WGS sequence"/>
</dbReference>
<keyword evidence="4" id="KW-0479">Metal-binding</keyword>
<evidence type="ECO:0000313" key="11">
    <source>
        <dbReference type="EMBL" id="SIS23121.1"/>
    </source>
</evidence>
<dbReference type="NCBIfam" id="TIGR03914">
    <property type="entry name" value="UDG_fam_dom"/>
    <property type="match status" value="1"/>
</dbReference>
<dbReference type="CDD" id="cd10030">
    <property type="entry name" value="UDG-F4_TTUDGA_SPO1dp_like"/>
    <property type="match status" value="1"/>
</dbReference>
<sequence length="487" mass="53547">MRQVMVPLIGAAGIWRDAARGLLAEGVPPHEVLWNAEGQDEAPDLFGGDARPARGGSDITVPRSFIALAGSVCFHNDPQRFARLYAFLWRLRSAPHLMSDRADPDLAKLRVMEKAVHRCRHKMRAFVRFREIDAPGANRRSFAAWFEPTHYTLEMNTAFFRDRFADMNWRIVTPDVTATYDGRTVTLAPGQPAPNLPEDASEELWLTYFRNIFNPARLKVSAMTSEMPRKYWKNLPEAAAIPEMIAGAAARAREMAAAAPTLPPIRAARAQAQLAAHKSAWVDTGAGLEAEIRACSRCPLHCNATQAVCGEGPQETRLMIVGEQPGDQEDLAGRPFVGPAGQLFSRVAEEAGLDRGAAYLTNAVKHFKHIPRGRRRIHQRPDAGEVEQCKWWLEAEIARAKPQLILGMGATAALALTGSGDAITRRRGRVERGVMGHNVLLTLHPSYLLRLQDENVRAKATVDFRADLALAARLAQGSSGFGAAQLP</sequence>
<dbReference type="Pfam" id="PF13566">
    <property type="entry name" value="DUF4130"/>
    <property type="match status" value="1"/>
</dbReference>
<dbReference type="NCBIfam" id="TIGR03915">
    <property type="entry name" value="SAM_7_link_chp"/>
    <property type="match status" value="1"/>
</dbReference>
<dbReference type="PANTHER" id="PTHR33693:SF9">
    <property type="entry name" value="TYPE-4 URACIL-DNA GLYCOSYLASE"/>
    <property type="match status" value="1"/>
</dbReference>
<dbReference type="SMART" id="SM00986">
    <property type="entry name" value="UDG"/>
    <property type="match status" value="1"/>
</dbReference>
<dbReference type="GO" id="GO:0097506">
    <property type="term" value="F:deaminated base DNA N-glycosylase activity"/>
    <property type="evidence" value="ECO:0007669"/>
    <property type="project" value="UniProtKB-ARBA"/>
</dbReference>
<dbReference type="Pfam" id="PF03167">
    <property type="entry name" value="UDG"/>
    <property type="match status" value="1"/>
</dbReference>
<keyword evidence="7" id="KW-0408">Iron</keyword>
<keyword evidence="6" id="KW-0378">Hydrolase</keyword>
<evidence type="ECO:0000256" key="9">
    <source>
        <dbReference type="ARBA" id="ARBA00023204"/>
    </source>
</evidence>
<dbReference type="InterPro" id="IPR025404">
    <property type="entry name" value="DUF4130"/>
</dbReference>
<proteinExistence type="inferred from homology"/>
<organism evidence="11 12">
    <name type="scientific">Roseovarius nanhaiticus</name>
    <dbReference type="NCBI Taxonomy" id="573024"/>
    <lineage>
        <taxon>Bacteria</taxon>
        <taxon>Pseudomonadati</taxon>
        <taxon>Pseudomonadota</taxon>
        <taxon>Alphaproteobacteria</taxon>
        <taxon>Rhodobacterales</taxon>
        <taxon>Roseobacteraceae</taxon>
        <taxon>Roseovarius</taxon>
    </lineage>
</organism>
<keyword evidence="3" id="KW-0004">4Fe-4S</keyword>
<dbReference type="SMART" id="SM00987">
    <property type="entry name" value="UreE_C"/>
    <property type="match status" value="1"/>
</dbReference>
<dbReference type="PANTHER" id="PTHR33693">
    <property type="entry name" value="TYPE-5 URACIL-DNA GLYCOSYLASE"/>
    <property type="match status" value="1"/>
</dbReference>
<evidence type="ECO:0000256" key="7">
    <source>
        <dbReference type="ARBA" id="ARBA00023004"/>
    </source>
</evidence>
<dbReference type="InterPro" id="IPR051536">
    <property type="entry name" value="UDG_Type-4/5"/>
</dbReference>
<feature type="domain" description="Uracil-DNA glycosylase-like" evidence="10">
    <location>
        <begin position="309"/>
        <end position="469"/>
    </location>
</feature>
<comment type="similarity">
    <text evidence="1">Belongs to the uracil-DNA glycosylase (UDG) superfamily. Type 4 (UDGa) family.</text>
</comment>
<keyword evidence="8" id="KW-0411">Iron-sulfur</keyword>
<dbReference type="InterPro" id="IPR023875">
    <property type="entry name" value="DNA_repair_put"/>
</dbReference>
<evidence type="ECO:0000256" key="2">
    <source>
        <dbReference type="ARBA" id="ARBA00019403"/>
    </source>
</evidence>
<evidence type="ECO:0000256" key="6">
    <source>
        <dbReference type="ARBA" id="ARBA00022801"/>
    </source>
</evidence>
<dbReference type="GO" id="GO:0051539">
    <property type="term" value="F:4 iron, 4 sulfur cluster binding"/>
    <property type="evidence" value="ECO:0007669"/>
    <property type="project" value="UniProtKB-KW"/>
</dbReference>
<evidence type="ECO:0000256" key="3">
    <source>
        <dbReference type="ARBA" id="ARBA00022485"/>
    </source>
</evidence>
<dbReference type="InterPro" id="IPR005273">
    <property type="entry name" value="Ura-DNA_glyco_family4"/>
</dbReference>
<dbReference type="GO" id="GO:0006281">
    <property type="term" value="P:DNA repair"/>
    <property type="evidence" value="ECO:0007669"/>
    <property type="project" value="UniProtKB-KW"/>
</dbReference>
<dbReference type="Gene3D" id="3.40.470.10">
    <property type="entry name" value="Uracil-DNA glycosylase-like domain"/>
    <property type="match status" value="1"/>
</dbReference>
<keyword evidence="5" id="KW-0227">DNA damage</keyword>
<evidence type="ECO:0000256" key="8">
    <source>
        <dbReference type="ARBA" id="ARBA00023014"/>
    </source>
</evidence>
<evidence type="ECO:0000256" key="4">
    <source>
        <dbReference type="ARBA" id="ARBA00022723"/>
    </source>
</evidence>